<dbReference type="EMBL" id="LGTZ01000097">
    <property type="protein sequence ID" value="OJD27446.1"/>
    <property type="molecule type" value="Genomic_DNA"/>
</dbReference>
<organism evidence="1 2">
    <name type="scientific">Blastomyces percursus</name>
    <dbReference type="NCBI Taxonomy" id="1658174"/>
    <lineage>
        <taxon>Eukaryota</taxon>
        <taxon>Fungi</taxon>
        <taxon>Dikarya</taxon>
        <taxon>Ascomycota</taxon>
        <taxon>Pezizomycotina</taxon>
        <taxon>Eurotiomycetes</taxon>
        <taxon>Eurotiomycetidae</taxon>
        <taxon>Onygenales</taxon>
        <taxon>Ajellomycetaceae</taxon>
        <taxon>Blastomyces</taxon>
    </lineage>
</organism>
<protein>
    <submittedName>
        <fullName evidence="1">Uncharacterized protein</fullName>
    </submittedName>
</protein>
<proteinExistence type="predicted"/>
<dbReference type="AlphaFoldDB" id="A0A1J9QF44"/>
<accession>A0A1J9QF44</accession>
<dbReference type="Proteomes" id="UP000242791">
    <property type="component" value="Unassembled WGS sequence"/>
</dbReference>
<keyword evidence="2" id="KW-1185">Reference proteome</keyword>
<reference evidence="1 2" key="1">
    <citation type="submission" date="2015-08" db="EMBL/GenBank/DDBJ databases">
        <title>Emmonsia species relationships and genome sequence.</title>
        <authorList>
            <person name="Cuomo C.A."/>
            <person name="Schwartz I.S."/>
            <person name="Kenyon C."/>
            <person name="De Hoog G.S."/>
            <person name="Govender N.P."/>
            <person name="Botha A."/>
            <person name="Moreno L."/>
            <person name="De Vries M."/>
            <person name="Munoz J.F."/>
            <person name="Stielow J.B."/>
        </authorList>
    </citation>
    <scope>NUCLEOTIDE SEQUENCE [LARGE SCALE GENOMIC DNA]</scope>
    <source>
        <strain evidence="1 2">EI222</strain>
    </source>
</reference>
<name>A0A1J9QF44_9EURO</name>
<evidence type="ECO:0000313" key="2">
    <source>
        <dbReference type="Proteomes" id="UP000242791"/>
    </source>
</evidence>
<sequence length="85" mass="9267">MSKGAFIDLLVGPYVPRREENLRLQIHNDPHGSPPGIHLETKAYRCPQCSTSSANLSFLFTKIVGSFVDGSRSNIIAAVIGGQRK</sequence>
<comment type="caution">
    <text evidence="1">The sequence shown here is derived from an EMBL/GenBank/DDBJ whole genome shotgun (WGS) entry which is preliminary data.</text>
</comment>
<dbReference type="VEuPathDB" id="FungiDB:ACJ73_01155"/>
<evidence type="ECO:0000313" key="1">
    <source>
        <dbReference type="EMBL" id="OJD27446.1"/>
    </source>
</evidence>
<gene>
    <name evidence="1" type="ORF">ACJ73_01155</name>
</gene>